<sequence length="19" mass="2046">MYQVNILLSIRAPLAADSA</sequence>
<dbReference type="EMBL" id="BMAW01001251">
    <property type="protein sequence ID" value="GFS73249.1"/>
    <property type="molecule type" value="Genomic_DNA"/>
</dbReference>
<evidence type="ECO:0000313" key="1">
    <source>
        <dbReference type="EMBL" id="GFS73249.1"/>
    </source>
</evidence>
<dbReference type="Proteomes" id="UP000887013">
    <property type="component" value="Unassembled WGS sequence"/>
</dbReference>
<protein>
    <submittedName>
        <fullName evidence="1">Uncharacterized protein</fullName>
    </submittedName>
</protein>
<name>A0A8X6MR58_NEPPI</name>
<evidence type="ECO:0000313" key="2">
    <source>
        <dbReference type="Proteomes" id="UP000887013"/>
    </source>
</evidence>
<reference evidence="1" key="1">
    <citation type="submission" date="2020-08" db="EMBL/GenBank/DDBJ databases">
        <title>Multicomponent nature underlies the extraordinary mechanical properties of spider dragline silk.</title>
        <authorList>
            <person name="Kono N."/>
            <person name="Nakamura H."/>
            <person name="Mori M."/>
            <person name="Yoshida Y."/>
            <person name="Ohtoshi R."/>
            <person name="Malay A.D."/>
            <person name="Moran D.A.P."/>
            <person name="Tomita M."/>
            <person name="Numata K."/>
            <person name="Arakawa K."/>
        </authorList>
    </citation>
    <scope>NUCLEOTIDE SEQUENCE</scope>
</reference>
<accession>A0A8X6MR58</accession>
<dbReference type="OrthoDB" id="6431377at2759"/>
<feature type="non-terminal residue" evidence="1">
    <location>
        <position position="19"/>
    </location>
</feature>
<keyword evidence="2" id="KW-1185">Reference proteome</keyword>
<comment type="caution">
    <text evidence="1">The sequence shown here is derived from an EMBL/GenBank/DDBJ whole genome shotgun (WGS) entry which is preliminary data.</text>
</comment>
<proteinExistence type="predicted"/>
<gene>
    <name evidence="1" type="primary">AVEN_211427_1</name>
    <name evidence="1" type="ORF">NPIL_639691</name>
</gene>
<dbReference type="AlphaFoldDB" id="A0A8X6MR58"/>
<organism evidence="1 2">
    <name type="scientific">Nephila pilipes</name>
    <name type="common">Giant wood spider</name>
    <name type="synonym">Nephila maculata</name>
    <dbReference type="NCBI Taxonomy" id="299642"/>
    <lineage>
        <taxon>Eukaryota</taxon>
        <taxon>Metazoa</taxon>
        <taxon>Ecdysozoa</taxon>
        <taxon>Arthropoda</taxon>
        <taxon>Chelicerata</taxon>
        <taxon>Arachnida</taxon>
        <taxon>Araneae</taxon>
        <taxon>Araneomorphae</taxon>
        <taxon>Entelegynae</taxon>
        <taxon>Araneoidea</taxon>
        <taxon>Nephilidae</taxon>
        <taxon>Nephila</taxon>
    </lineage>
</organism>